<organism evidence="1 2">
    <name type="scientific">Portunus trituberculatus</name>
    <name type="common">Swimming crab</name>
    <name type="synonym">Neptunus trituberculatus</name>
    <dbReference type="NCBI Taxonomy" id="210409"/>
    <lineage>
        <taxon>Eukaryota</taxon>
        <taxon>Metazoa</taxon>
        <taxon>Ecdysozoa</taxon>
        <taxon>Arthropoda</taxon>
        <taxon>Crustacea</taxon>
        <taxon>Multicrustacea</taxon>
        <taxon>Malacostraca</taxon>
        <taxon>Eumalacostraca</taxon>
        <taxon>Eucarida</taxon>
        <taxon>Decapoda</taxon>
        <taxon>Pleocyemata</taxon>
        <taxon>Brachyura</taxon>
        <taxon>Eubrachyura</taxon>
        <taxon>Portunoidea</taxon>
        <taxon>Portunidae</taxon>
        <taxon>Portuninae</taxon>
        <taxon>Portunus</taxon>
    </lineage>
</organism>
<protein>
    <submittedName>
        <fullName evidence="1">Uncharacterized protein</fullName>
    </submittedName>
</protein>
<comment type="caution">
    <text evidence="1">The sequence shown here is derived from an EMBL/GenBank/DDBJ whole genome shotgun (WGS) entry which is preliminary data.</text>
</comment>
<evidence type="ECO:0000313" key="1">
    <source>
        <dbReference type="EMBL" id="MPC13130.1"/>
    </source>
</evidence>
<sequence>MRLAPVPPDRLMTPILADAPVKDPCSCIKNFSYGGSSSSRTNNNVCIVQQESHLTHCKLPHSHHPDGHIHELIGNKSPDQETYHAIEQIKGSQPYGLVFVIKALQHKIFVCLNRFRKEGYSQCYCFRPPLMQQQHPALQEERGLL</sequence>
<evidence type="ECO:0000313" key="2">
    <source>
        <dbReference type="Proteomes" id="UP000324222"/>
    </source>
</evidence>
<gene>
    <name evidence="1" type="ORF">E2C01_005849</name>
</gene>
<dbReference type="Proteomes" id="UP000324222">
    <property type="component" value="Unassembled WGS sequence"/>
</dbReference>
<dbReference type="EMBL" id="VSRR010000260">
    <property type="protein sequence ID" value="MPC13130.1"/>
    <property type="molecule type" value="Genomic_DNA"/>
</dbReference>
<accession>A0A5B7CUN1</accession>
<proteinExistence type="predicted"/>
<reference evidence="1 2" key="1">
    <citation type="submission" date="2019-05" db="EMBL/GenBank/DDBJ databases">
        <title>Another draft genome of Portunus trituberculatus and its Hox gene families provides insights of decapod evolution.</title>
        <authorList>
            <person name="Jeong J.-H."/>
            <person name="Song I."/>
            <person name="Kim S."/>
            <person name="Choi T."/>
            <person name="Kim D."/>
            <person name="Ryu S."/>
            <person name="Kim W."/>
        </authorList>
    </citation>
    <scope>NUCLEOTIDE SEQUENCE [LARGE SCALE GENOMIC DNA]</scope>
    <source>
        <tissue evidence="1">Muscle</tissue>
    </source>
</reference>
<dbReference type="AlphaFoldDB" id="A0A5B7CUN1"/>
<name>A0A5B7CUN1_PORTR</name>
<keyword evidence="2" id="KW-1185">Reference proteome</keyword>